<dbReference type="AlphaFoldDB" id="A0A2S7WGG2"/>
<keyword evidence="2" id="KW-1185">Reference proteome</keyword>
<reference evidence="1 2" key="1">
    <citation type="submission" date="2016-12" db="EMBL/GenBank/DDBJ databases">
        <title>Trade-off between light-utilization and light-protection in marine flavobacteria.</title>
        <authorList>
            <person name="Kumagai Y."/>
            <person name="Yoshizawa S."/>
            <person name="Kogure K."/>
            <person name="Iwasaki W."/>
        </authorList>
    </citation>
    <scope>NUCLEOTIDE SEQUENCE [LARGE SCALE GENOMIC DNA]</scope>
    <source>
        <strain evidence="1 2">ATCC 43844</strain>
    </source>
</reference>
<name>A0A2S7WGG2_9FLAO</name>
<proteinExistence type="predicted"/>
<dbReference type="InterPro" id="IPR029058">
    <property type="entry name" value="AB_hydrolase_fold"/>
</dbReference>
<dbReference type="EMBL" id="MSCM01000002">
    <property type="protein sequence ID" value="PQJ76687.1"/>
    <property type="molecule type" value="Genomic_DNA"/>
</dbReference>
<evidence type="ECO:0008006" key="3">
    <source>
        <dbReference type="Google" id="ProtNLM"/>
    </source>
</evidence>
<dbReference type="Proteomes" id="UP000239068">
    <property type="component" value="Unassembled WGS sequence"/>
</dbReference>
<evidence type="ECO:0000313" key="2">
    <source>
        <dbReference type="Proteomes" id="UP000239068"/>
    </source>
</evidence>
<dbReference type="Gene3D" id="3.40.50.1820">
    <property type="entry name" value="alpha/beta hydrolase"/>
    <property type="match status" value="1"/>
</dbReference>
<sequence>MILSLQLQAQITNGTYTEEIDERIKNLNKSTITSNILINRVFSFAKINDFNQGVQIDTSSYTHFTQAWDELYRASYIKNIIKENELDLILESRKYQANVVPIGIINTEFHEFNFGTKLANTNVTFNETTGLFANIAGKNPFIKRQTTIISPLVTRVTGNTIQFKTDHLFRLYKLGKQIKTLQLVTNGSIYNLISNYNFNTSTFSTIYSSSGIKTLRFNITYADNTTKTTYANVYVNMIATTLAKNSTNTSELLPIEADDDLAFKGYELGDQLEKGKNEYRIYYSDASKTIDKPLYIIDGYDPGDTRKIEREDDGHDVSKESILELMSYDHDKDSITPKKDMIKELNLLGYDIIVVNHTRDSIGSYTVNIPLYSLNFTRTIYRDAGSDYIERNAFTFISLMRHIKSIQQGNEEAVVIGPSMGGLISRYALAYMEKKLAETGDNAKWNHNTRLWVSFDSPHQGANIPIGLQKGIEYFADELDNKGGQKFIDDQLSRPATKQMLVNHYTNNSNLPVGAPNFRNRFQNDLDNLGMPQNLRKVALLNGSMSGVLNGISEAQYLQINTRIPIFGSSSPIIQNKFYHNTNKKNGSQNYLTFNAGGFYLNFLFFKIYIIAQSKKYSTPSSKGSYDIAPGGYFNAQSELANEAQGSSFFTIFGWNYWRTLTTTAYVLDPTHSFIPTKSALAYTGSDVLDEVIGNKDRHCTGETPFDNYFAPEQNEPHITLTTENVAWLKAELDVDNTDKPLPIVYDTKMTGNISAVPGQNLTYSVTDIGENTTYDWFFDVDGYTGTNIGGWRIISNNGNKIVAKAGSPGLAVVVCKITSTNMCSSSVKYTYVNVSPSSDGDGDGQSTCNDALRFSSNPMRSNNSLNKVYIDSDPCNGNFALEKTYKPEKTYYNISIHNVYGEIVYSKNKRV</sequence>
<evidence type="ECO:0000313" key="1">
    <source>
        <dbReference type="EMBL" id="PQJ76687.1"/>
    </source>
</evidence>
<organism evidence="1 2">
    <name type="scientific">Polaribacter glomeratus</name>
    <dbReference type="NCBI Taxonomy" id="102"/>
    <lineage>
        <taxon>Bacteria</taxon>
        <taxon>Pseudomonadati</taxon>
        <taxon>Bacteroidota</taxon>
        <taxon>Flavobacteriia</taxon>
        <taxon>Flavobacteriales</taxon>
        <taxon>Flavobacteriaceae</taxon>
    </lineage>
</organism>
<dbReference type="SUPFAM" id="SSF53474">
    <property type="entry name" value="alpha/beta-Hydrolases"/>
    <property type="match status" value="1"/>
</dbReference>
<comment type="caution">
    <text evidence="1">The sequence shown here is derived from an EMBL/GenBank/DDBJ whole genome shotgun (WGS) entry which is preliminary data.</text>
</comment>
<accession>A0A2S7WGG2</accession>
<protein>
    <recommendedName>
        <fullName evidence="3">DUF676 domain-containing protein</fullName>
    </recommendedName>
</protein>
<gene>
    <name evidence="1" type="ORF">BTO16_12440</name>
</gene>